<dbReference type="VEuPathDB" id="VectorBase:SSCA007834"/>
<dbReference type="AlphaFoldDB" id="A0A132A002"/>
<comment type="caution">
    <text evidence="5">The sequence shown here is derived from an EMBL/GenBank/DDBJ whole genome shotgun (WGS) entry which is preliminary data.</text>
</comment>
<feature type="compositionally biased region" description="Low complexity" evidence="2">
    <location>
        <begin position="604"/>
        <end position="622"/>
    </location>
</feature>
<feature type="compositionally biased region" description="Basic and acidic residues" evidence="2">
    <location>
        <begin position="647"/>
        <end position="664"/>
    </location>
</feature>
<feature type="domain" description="Fibronectin type-III" evidence="4">
    <location>
        <begin position="166"/>
        <end position="262"/>
    </location>
</feature>
<keyword evidence="3" id="KW-0472">Membrane</keyword>
<protein>
    <recommendedName>
        <fullName evidence="4">Fibronectin type-III domain-containing protein</fullName>
    </recommendedName>
</protein>
<evidence type="ECO:0000256" key="1">
    <source>
        <dbReference type="ARBA" id="ARBA00023157"/>
    </source>
</evidence>
<dbReference type="SUPFAM" id="SSF49265">
    <property type="entry name" value="Fibronectin type III"/>
    <property type="match status" value="2"/>
</dbReference>
<organism evidence="5 6">
    <name type="scientific">Sarcoptes scabiei</name>
    <name type="common">Itch mite</name>
    <name type="synonym">Acarus scabiei</name>
    <dbReference type="NCBI Taxonomy" id="52283"/>
    <lineage>
        <taxon>Eukaryota</taxon>
        <taxon>Metazoa</taxon>
        <taxon>Ecdysozoa</taxon>
        <taxon>Arthropoda</taxon>
        <taxon>Chelicerata</taxon>
        <taxon>Arachnida</taxon>
        <taxon>Acari</taxon>
        <taxon>Acariformes</taxon>
        <taxon>Sarcoptiformes</taxon>
        <taxon>Astigmata</taxon>
        <taxon>Psoroptidia</taxon>
        <taxon>Sarcoptoidea</taxon>
        <taxon>Sarcoptidae</taxon>
        <taxon>Sarcoptinae</taxon>
        <taxon>Sarcoptes</taxon>
    </lineage>
</organism>
<dbReference type="PANTHER" id="PTHR44170">
    <property type="entry name" value="PROTEIN SIDEKICK"/>
    <property type="match status" value="1"/>
</dbReference>
<dbReference type="GO" id="GO:0016020">
    <property type="term" value="C:membrane"/>
    <property type="evidence" value="ECO:0007669"/>
    <property type="project" value="UniProtKB-SubCell"/>
</dbReference>
<name>A0A132A002_SARSC</name>
<dbReference type="GO" id="GO:0098609">
    <property type="term" value="P:cell-cell adhesion"/>
    <property type="evidence" value="ECO:0007669"/>
    <property type="project" value="TreeGrafter"/>
</dbReference>
<dbReference type="PANTHER" id="PTHR44170:SF6">
    <property type="entry name" value="CONTACTIN"/>
    <property type="match status" value="1"/>
</dbReference>
<feature type="domain" description="Fibronectin type-III" evidence="4">
    <location>
        <begin position="269"/>
        <end position="357"/>
    </location>
</feature>
<dbReference type="Pfam" id="PF00041">
    <property type="entry name" value="fn3"/>
    <property type="match status" value="1"/>
</dbReference>
<evidence type="ECO:0000313" key="6">
    <source>
        <dbReference type="Proteomes" id="UP000616769"/>
    </source>
</evidence>
<dbReference type="Proteomes" id="UP000616769">
    <property type="component" value="Unassembled WGS sequence"/>
</dbReference>
<evidence type="ECO:0000256" key="2">
    <source>
        <dbReference type="SAM" id="MobiDB-lite"/>
    </source>
</evidence>
<feature type="compositionally biased region" description="Polar residues" evidence="2">
    <location>
        <begin position="624"/>
        <end position="646"/>
    </location>
</feature>
<dbReference type="OrthoDB" id="6418794at2759"/>
<accession>A0A132A002</accession>
<reference evidence="5 6" key="1">
    <citation type="journal article" date="2015" name="Parasit. Vectors">
        <title>Draft genome of the scabies mite.</title>
        <authorList>
            <person name="Rider S.D.Jr."/>
            <person name="Morgan M.S."/>
            <person name="Arlian L.G."/>
        </authorList>
    </citation>
    <scope>NUCLEOTIDE SEQUENCE [LARGE SCALE GENOMIC DNA]</scope>
    <source>
        <strain evidence="5">Arlian Lab</strain>
    </source>
</reference>
<keyword evidence="1" id="KW-1015">Disulfide bond</keyword>
<evidence type="ECO:0000256" key="3">
    <source>
        <dbReference type="SAM" id="Phobius"/>
    </source>
</evidence>
<dbReference type="PROSITE" id="PS50853">
    <property type="entry name" value="FN3"/>
    <property type="match status" value="2"/>
</dbReference>
<gene>
    <name evidence="5" type="ORF">QR98_0025290</name>
</gene>
<proteinExistence type="predicted"/>
<keyword evidence="3" id="KW-0812">Transmembrane</keyword>
<dbReference type="SMART" id="SM00060">
    <property type="entry name" value="FN3"/>
    <property type="match status" value="3"/>
</dbReference>
<keyword evidence="3" id="KW-1133">Transmembrane helix</keyword>
<dbReference type="InterPro" id="IPR003961">
    <property type="entry name" value="FN3_dom"/>
</dbReference>
<feature type="transmembrane region" description="Helical" evidence="3">
    <location>
        <begin position="560"/>
        <end position="583"/>
    </location>
</feature>
<feature type="region of interest" description="Disordered" evidence="2">
    <location>
        <begin position="604"/>
        <end position="700"/>
    </location>
</feature>
<dbReference type="InterPro" id="IPR013783">
    <property type="entry name" value="Ig-like_fold"/>
</dbReference>
<sequence>MSDPNQTKHISPMIDFPKLGSSLNDEIYPKVNDIIMRNGKEFERISLPTPKNVRVECLKQAARLYWEFDPPDFIRNSSSPIYYRIFQRYDNADHPEWIQLEYSESIQVTKLIINPIFSNSNYSFKVQANWKSILSQKESGNNDHHSIHYSSPNSTVATCKTLSNVPLKNPKIISAYGKKEDHSIIVVWEPLKSSEMGGPEFIYVITWWQDTDEIHKGIQYTDKNSYQITMIDPKQKYWVQVQSKNKHGLSFQNPIPFVGNQDEEKPIAVPRFIRYKVLSSRKVQFYWEPISFEDVRGYLIRIDFDNESANQLVRGNKSEVILEIFENNVEYRAKIAAQNGKYLGDFSEPIVFKTFDYEPPSTPSVSYRFVCTEIKPQKFERNLELIFHIDETKRAIEYKFRICIRPKIFCEQQRKRFKDYETLRLYHPNQTNQVRYQFTENELNAYIWVLPIAVNVSAQSLGERLELSTNNEDWDRICSSKLTNQSIRTIPTTSTAATSTESPLTTWTVPTVISIYNIDPSRMEEEEMETSRKFSIYEKNSDKEKINGLRGFVQTRPIEFWLISLSIFTIISIILIVITYYYCQKRFESKPMFGLVYELRDDPSNNVPKSTSSKSSPISRTKTVYESVSKTSPTSIDIRTTKSSMPNEKDCLNDEKLENEEQKSLLHSSSPLSNNIDRVLNNYDGHSKPHHRHRLPQFDEEERKIQILADDEDISPYQSPN</sequence>
<dbReference type="CDD" id="cd00063">
    <property type="entry name" value="FN3"/>
    <property type="match status" value="2"/>
</dbReference>
<evidence type="ECO:0000313" key="5">
    <source>
        <dbReference type="EMBL" id="KPM04089.1"/>
    </source>
</evidence>
<dbReference type="Gene3D" id="2.60.40.10">
    <property type="entry name" value="Immunoglobulins"/>
    <property type="match status" value="2"/>
</dbReference>
<dbReference type="EMBL" id="JXLN01007355">
    <property type="protein sequence ID" value="KPM04089.1"/>
    <property type="molecule type" value="Genomic_DNA"/>
</dbReference>
<dbReference type="InterPro" id="IPR036116">
    <property type="entry name" value="FN3_sf"/>
</dbReference>
<evidence type="ECO:0000259" key="4">
    <source>
        <dbReference type="PROSITE" id="PS50853"/>
    </source>
</evidence>